<proteinExistence type="inferred from homology"/>
<keyword evidence="3" id="KW-0175">Coiled coil</keyword>
<feature type="signal peptide" evidence="4">
    <location>
        <begin position="1"/>
        <end position="19"/>
    </location>
</feature>
<dbReference type="GO" id="GO:0005829">
    <property type="term" value="C:cytosol"/>
    <property type="evidence" value="ECO:0007669"/>
    <property type="project" value="TreeGrafter"/>
</dbReference>
<evidence type="ECO:0000256" key="2">
    <source>
        <dbReference type="PIRNR" id="PIRNR002094"/>
    </source>
</evidence>
<dbReference type="RefSeq" id="WP_011588435.1">
    <property type="nucleotide sequence ID" value="NC_008260.1"/>
</dbReference>
<evidence type="ECO:0000313" key="5">
    <source>
        <dbReference type="EMBL" id="CAL16600.1"/>
    </source>
</evidence>
<dbReference type="SMART" id="SM00935">
    <property type="entry name" value="OmpH"/>
    <property type="match status" value="1"/>
</dbReference>
<accession>Q0VQE8</accession>
<dbReference type="KEGG" id="abo:ABO_1152"/>
<dbReference type="GO" id="GO:0050821">
    <property type="term" value="P:protein stabilization"/>
    <property type="evidence" value="ECO:0007669"/>
    <property type="project" value="TreeGrafter"/>
</dbReference>
<dbReference type="OrthoDB" id="5767138at2"/>
<protein>
    <submittedName>
        <fullName evidence="5">Outer membrane protein OmpH, putative</fullName>
    </submittedName>
</protein>
<dbReference type="EMBL" id="AM286690">
    <property type="protein sequence ID" value="CAL16600.1"/>
    <property type="molecule type" value="Genomic_DNA"/>
</dbReference>
<dbReference type="Pfam" id="PF03938">
    <property type="entry name" value="OmpH"/>
    <property type="match status" value="1"/>
</dbReference>
<organism evidence="5 6">
    <name type="scientific">Alcanivorax borkumensis (strain ATCC 700651 / DSM 11573 / NCIMB 13689 / SK2)</name>
    <dbReference type="NCBI Taxonomy" id="393595"/>
    <lineage>
        <taxon>Bacteria</taxon>
        <taxon>Pseudomonadati</taxon>
        <taxon>Pseudomonadota</taxon>
        <taxon>Gammaproteobacteria</taxon>
        <taxon>Oceanospirillales</taxon>
        <taxon>Alcanivoracaceae</taxon>
        <taxon>Alcanivorax</taxon>
    </lineage>
</organism>
<evidence type="ECO:0000256" key="1">
    <source>
        <dbReference type="ARBA" id="ARBA00022729"/>
    </source>
</evidence>
<dbReference type="Proteomes" id="UP000008871">
    <property type="component" value="Chromosome"/>
</dbReference>
<dbReference type="GO" id="GO:0051082">
    <property type="term" value="F:unfolded protein binding"/>
    <property type="evidence" value="ECO:0007669"/>
    <property type="project" value="InterPro"/>
</dbReference>
<comment type="similarity">
    <text evidence="2">Belongs to the skp family.</text>
</comment>
<evidence type="ECO:0000313" key="6">
    <source>
        <dbReference type="Proteomes" id="UP000008871"/>
    </source>
</evidence>
<dbReference type="InterPro" id="IPR005632">
    <property type="entry name" value="Chaperone_Skp"/>
</dbReference>
<dbReference type="PANTHER" id="PTHR35089:SF1">
    <property type="entry name" value="CHAPERONE PROTEIN SKP"/>
    <property type="match status" value="1"/>
</dbReference>
<feature type="coiled-coil region" evidence="3">
    <location>
        <begin position="42"/>
        <end position="113"/>
    </location>
</feature>
<dbReference type="PIRSF" id="PIRSF002094">
    <property type="entry name" value="OMP26_Skp"/>
    <property type="match status" value="1"/>
</dbReference>
<keyword evidence="6" id="KW-1185">Reference proteome</keyword>
<dbReference type="PANTHER" id="PTHR35089">
    <property type="entry name" value="CHAPERONE PROTEIN SKP"/>
    <property type="match status" value="1"/>
</dbReference>
<dbReference type="InterPro" id="IPR024930">
    <property type="entry name" value="Skp_dom_sf"/>
</dbReference>
<dbReference type="HOGENOM" id="CLU_101388_4_1_6"/>
<evidence type="ECO:0000256" key="4">
    <source>
        <dbReference type="SAM" id="SignalP"/>
    </source>
</evidence>
<dbReference type="SUPFAM" id="SSF111384">
    <property type="entry name" value="OmpH-like"/>
    <property type="match status" value="1"/>
</dbReference>
<dbReference type="Gene3D" id="3.30.910.20">
    <property type="entry name" value="Skp domain"/>
    <property type="match status" value="1"/>
</dbReference>
<evidence type="ECO:0000256" key="3">
    <source>
        <dbReference type="SAM" id="Coils"/>
    </source>
</evidence>
<gene>
    <name evidence="5" type="primary">ompH</name>
    <name evidence="5" type="ordered locus">ABO_1152</name>
</gene>
<name>Q0VQE8_ALCBS</name>
<reference evidence="5 6" key="1">
    <citation type="journal article" date="2006" name="Nat. Biotechnol.">
        <title>Genome sequence of the ubiquitous hydrocarbon-degrading marine bacterium Alcanivorax borkumensis.</title>
        <authorList>
            <person name="Schneiker S."/>
            <person name="Martins dos Santos V.A.P."/>
            <person name="Bartels D."/>
            <person name="Bekel T."/>
            <person name="Brecht M."/>
            <person name="Buhrmester J."/>
            <person name="Chernikova T.N."/>
            <person name="Denaro R."/>
            <person name="Ferrer M."/>
            <person name="Gertler C."/>
            <person name="Goesmann A."/>
            <person name="Golyshina O.V."/>
            <person name="Kaminski F."/>
            <person name="Khachane A.N."/>
            <person name="Lang S."/>
            <person name="Linke B."/>
            <person name="McHardy A.C."/>
            <person name="Meyer F."/>
            <person name="Nechitaylo T."/>
            <person name="Puehler A."/>
            <person name="Regenhardt D."/>
            <person name="Rupp O."/>
            <person name="Sabirova J.S."/>
            <person name="Selbitschka W."/>
            <person name="Yakimov M.M."/>
            <person name="Timmis K.N."/>
            <person name="Vorhoelter F.-J."/>
            <person name="Weidner S."/>
            <person name="Kaiser O."/>
            <person name="Golyshin P.N."/>
        </authorList>
    </citation>
    <scope>NUCLEOTIDE SEQUENCE [LARGE SCALE GENOMIC DNA]</scope>
    <source>
        <strain evidence="6">ATCC 700651 / DSM 11573 / NCIMB 13689 / SK2</strain>
    </source>
</reference>
<dbReference type="STRING" id="393595.ABO_1152"/>
<keyword evidence="1 4" id="KW-0732">Signal</keyword>
<feature type="chain" id="PRO_5004179040" evidence="4">
    <location>
        <begin position="20"/>
        <end position="165"/>
    </location>
</feature>
<dbReference type="eggNOG" id="COG2825">
    <property type="taxonomic scope" value="Bacteria"/>
</dbReference>
<sequence length="165" mass="18367">MVKKTLVALALFLPSLAMAEASVGVLDPIAALQSSNNVKTRMSSLENELSGDEQKLNRLQNDVGKLQQKLQKEAMTMSADEQDTLKTQGQQKMLEIQSLQRKLQKRASEAQREILSEMQPKLKKAIESVAKREKLDVVLNAQAVMYTKPDLDITEAVGKQLNSMK</sequence>
<dbReference type="AlphaFoldDB" id="Q0VQE8"/>